<organism evidence="2 3">
    <name type="scientific">Albugo candida</name>
    <dbReference type="NCBI Taxonomy" id="65357"/>
    <lineage>
        <taxon>Eukaryota</taxon>
        <taxon>Sar</taxon>
        <taxon>Stramenopiles</taxon>
        <taxon>Oomycota</taxon>
        <taxon>Peronosporomycetes</taxon>
        <taxon>Albuginales</taxon>
        <taxon>Albuginaceae</taxon>
        <taxon>Albugo</taxon>
    </lineage>
</organism>
<dbReference type="AlphaFoldDB" id="A0A024GA61"/>
<dbReference type="CDD" id="cd06093">
    <property type="entry name" value="PX_domain"/>
    <property type="match status" value="1"/>
</dbReference>
<evidence type="ECO:0000259" key="1">
    <source>
        <dbReference type="PROSITE" id="PS50195"/>
    </source>
</evidence>
<dbReference type="PROSITE" id="PS50195">
    <property type="entry name" value="PX"/>
    <property type="match status" value="1"/>
</dbReference>
<evidence type="ECO:0000313" key="2">
    <source>
        <dbReference type="EMBL" id="CCI43549.1"/>
    </source>
</evidence>
<dbReference type="Proteomes" id="UP000053237">
    <property type="component" value="Unassembled WGS sequence"/>
</dbReference>
<dbReference type="InterPro" id="IPR001683">
    <property type="entry name" value="PX_dom"/>
</dbReference>
<feature type="domain" description="PX" evidence="1">
    <location>
        <begin position="28"/>
        <end position="156"/>
    </location>
</feature>
<name>A0A024GA61_9STRA</name>
<protein>
    <recommendedName>
        <fullName evidence="1">PX domain-containing protein</fullName>
    </recommendedName>
</protein>
<dbReference type="InterPro" id="IPR036871">
    <property type="entry name" value="PX_dom_sf"/>
</dbReference>
<sequence length="219" mass="25328">MPFYHSKDLRISGVSKRCSSWRYHIEVLDTRTTRFSQLAGSTASQKSSILRLQPTKVSSFTNVQLPPVVRYSVMRRYSEFLGLYQYIIAHYDAVITSQLPEFPDGNLWSYLRANDPDLLKYRQLQLEKFMRALDEQELLRNCNALECFLAPNSTDLGEEKTYCIGAGYVSLSKIRSPDIRFGFKRAKSMCLRTYTDGKHHSASRSHASSYTNLDWLLNR</sequence>
<dbReference type="Pfam" id="PF00787">
    <property type="entry name" value="PX"/>
    <property type="match status" value="1"/>
</dbReference>
<dbReference type="SMART" id="SM00312">
    <property type="entry name" value="PX"/>
    <property type="match status" value="1"/>
</dbReference>
<dbReference type="InParanoid" id="A0A024GA61"/>
<reference evidence="2 3" key="1">
    <citation type="submission" date="2012-05" db="EMBL/GenBank/DDBJ databases">
        <title>Recombination and specialization in a pathogen metapopulation.</title>
        <authorList>
            <person name="Gardiner A."/>
            <person name="Kemen E."/>
            <person name="Schultz-Larsen T."/>
            <person name="MacLean D."/>
            <person name="Van Oosterhout C."/>
            <person name="Jones J.D.G."/>
        </authorList>
    </citation>
    <scope>NUCLEOTIDE SEQUENCE [LARGE SCALE GENOMIC DNA]</scope>
    <source>
        <strain evidence="2 3">Ac Nc2</strain>
    </source>
</reference>
<dbReference type="OrthoDB" id="428895at2759"/>
<dbReference type="GO" id="GO:0035091">
    <property type="term" value="F:phosphatidylinositol binding"/>
    <property type="evidence" value="ECO:0007669"/>
    <property type="project" value="InterPro"/>
</dbReference>
<evidence type="ECO:0000313" key="3">
    <source>
        <dbReference type="Proteomes" id="UP000053237"/>
    </source>
</evidence>
<proteinExistence type="predicted"/>
<keyword evidence="3" id="KW-1185">Reference proteome</keyword>
<dbReference type="EMBL" id="CAIX01000051">
    <property type="protein sequence ID" value="CCI43549.1"/>
    <property type="molecule type" value="Genomic_DNA"/>
</dbReference>
<comment type="caution">
    <text evidence="2">The sequence shown here is derived from an EMBL/GenBank/DDBJ whole genome shotgun (WGS) entry which is preliminary data.</text>
</comment>
<dbReference type="Gene3D" id="3.30.1520.10">
    <property type="entry name" value="Phox-like domain"/>
    <property type="match status" value="1"/>
</dbReference>
<dbReference type="SUPFAM" id="SSF64268">
    <property type="entry name" value="PX domain"/>
    <property type="match status" value="1"/>
</dbReference>
<accession>A0A024GA61</accession>
<gene>
    <name evidence="2" type="ORF">BN9_043330</name>
</gene>